<evidence type="ECO:0000313" key="1">
    <source>
        <dbReference type="EMBL" id="KAJ2897382.1"/>
    </source>
</evidence>
<comment type="caution">
    <text evidence="1">The sequence shown here is derived from an EMBL/GenBank/DDBJ whole genome shotgun (WGS) entry which is preliminary data.</text>
</comment>
<feature type="non-terminal residue" evidence="1">
    <location>
        <position position="1378"/>
    </location>
</feature>
<accession>A0ACC1M747</accession>
<proteinExistence type="predicted"/>
<organism evidence="1 2">
    <name type="scientific">Coemansia aciculifera</name>
    <dbReference type="NCBI Taxonomy" id="417176"/>
    <lineage>
        <taxon>Eukaryota</taxon>
        <taxon>Fungi</taxon>
        <taxon>Fungi incertae sedis</taxon>
        <taxon>Zoopagomycota</taxon>
        <taxon>Kickxellomycotina</taxon>
        <taxon>Kickxellomycetes</taxon>
        <taxon>Kickxellales</taxon>
        <taxon>Kickxellaceae</taxon>
        <taxon>Coemansia</taxon>
    </lineage>
</organism>
<protein>
    <submittedName>
        <fullName evidence="1">Uncharacterized protein</fullName>
    </submittedName>
</protein>
<name>A0ACC1M747_9FUNG</name>
<sequence length="1378" mass="155962">MNTGRFGPNTASVAVAQGVVLLKNGELIEHRTDQALWLLNRMNVPLTFDEFGDRPYHVLDIMTAPAANSGSTTTAATVATSGTRNSHPLGHPHHRSSPLRVDRQHQHQPPPSNVSSNDMMLMTENLDRKYKFTEDTVFWTLDDTYNVVFVIDMSQSMYSIDPDTNNVHIQTALDTLEKCLAGMIQPFTVHCTLGTPDYDVTPHICASVVGYCPRQPGSYPIEKDRKKLPFCRTFAHASLVNSESLPEFIKSVRNFMFNYECEIHDSLGSFPPPPPPTTTTTIPLGRPSDPERHGGSKGRQQQFTPLESLSSSGRSPRPGDSFTFARDEDAPLLHALQIADYFLKILPEICSPAFVYLTDGVMRSNFAVSKAQSVISSLSQHDTQCTLIQVGSSGGFTPDTSLGYVGDNELLMYLAATLNGRFIYASDCPDTVLPQRANFYHQAMLIRETRLARTPMRYRYDHVVHGGHRLGDMPRERINTKRDGGLQTTQNCDASFPWNSDCRPPLVNTLTVRYNDYNIPVSMSLLIEARTNEGFVVRNIQIAKVDRDGHIERVNVKMEMVWHPNVTIVYRITNTHIFGLHRPNSGERMRSQDTLLTIKSIDDNDKSNNDDHDDDDENVPHIDDRGQRSPNMIDIVIRSYRAFTMEFMSPSKSSSGGHRSELYAKVEMLHAFLKSITDKDERMRQMYSLPPNTSAAQLKFQPSIFTSPHSAPASSPPPWVANEVIPLGSRVDAEEVDPQAFLAYTDWSAQHYHLYSMLRQMGRSGGSFIHMAGFTHVTSMFIDPALVLNHVKSMDFTEAARYGQRVMDDFRAHVGQFGTWGQLKDSRMSVVFLQDSFRLSRHVPVFIIARWEMQTHWILRVSLYLYNGTVDARRLAADCLPGFCCSFHPEYHDPNSCPVVRAARPLHLLPLDYDAAQSARPGMLSTRDMGDMHTYVVEWRWTYLAREGTKEDLRGEGHDSEIVRQALHRLALTLGINRLSQDYTLVNAKGESTGLMSGSGASKYDSCLTFYQEREGYDGEELLLACQYQIIVDMSQSSVTARTWVEPWSARVIRMLFENDFSTLGPLGTFQQILQPGRCFQLKVPNIAEFHSKRMNMFSIMAVVRSSRIALRVLQLPDISPASAVWDQPGGADSINIDDPTYEISLGRDNSLDIEIHVLDDKGNSIKSYPASEYYRDHHSYEETIKLAREKKVSIRHLGTTKGERHAIFLERFMLTLFEKGPDGKYDPHIDKYRSNEYNPFILQMINPGHQRKLFFNKMSAEWMSTGEFTTVAYRCFLEYALFKWCDAISVNAELFNKLRFASTIVSELSKHIPGVREATGVANAMDTHVYLEKWYVARLQNNSSFLMVLLPNVPLTSRNRHFQPSNEQADSSLEARP</sequence>
<evidence type="ECO:0000313" key="2">
    <source>
        <dbReference type="Proteomes" id="UP001139981"/>
    </source>
</evidence>
<reference evidence="1" key="1">
    <citation type="submission" date="2022-07" db="EMBL/GenBank/DDBJ databases">
        <title>Phylogenomic reconstructions and comparative analyses of Kickxellomycotina fungi.</title>
        <authorList>
            <person name="Reynolds N.K."/>
            <person name="Stajich J.E."/>
            <person name="Barry K."/>
            <person name="Grigoriev I.V."/>
            <person name="Crous P."/>
            <person name="Smith M.E."/>
        </authorList>
    </citation>
    <scope>NUCLEOTIDE SEQUENCE</scope>
    <source>
        <strain evidence="1">CBS 190363</strain>
    </source>
</reference>
<keyword evidence="2" id="KW-1185">Reference proteome</keyword>
<gene>
    <name evidence="1" type="ORF">IWW38_001745</name>
</gene>
<dbReference type="EMBL" id="JANBVB010000123">
    <property type="protein sequence ID" value="KAJ2897382.1"/>
    <property type="molecule type" value="Genomic_DNA"/>
</dbReference>
<dbReference type="Proteomes" id="UP001139981">
    <property type="component" value="Unassembled WGS sequence"/>
</dbReference>